<protein>
    <recommendedName>
        <fullName evidence="5 6">Cell division protein FtsA</fullName>
    </recommendedName>
</protein>
<dbReference type="GO" id="GO:0043093">
    <property type="term" value="P:FtsZ-dependent cytokinesis"/>
    <property type="evidence" value="ECO:0007669"/>
    <property type="project" value="UniProtKB-UniRule"/>
</dbReference>
<dbReference type="PANTHER" id="PTHR32432">
    <property type="entry name" value="CELL DIVISION PROTEIN FTSA-RELATED"/>
    <property type="match status" value="1"/>
</dbReference>
<evidence type="ECO:0000256" key="3">
    <source>
        <dbReference type="ARBA" id="ARBA00023136"/>
    </source>
</evidence>
<dbReference type="STRING" id="1817893.AUJ66_05115"/>
<name>A0A1J4SBL3_9BACT</name>
<keyword evidence="4 5" id="KW-0131">Cell cycle</keyword>
<reference evidence="9 10" key="1">
    <citation type="journal article" date="2016" name="Environ. Microbiol.">
        <title>Genomic resolution of a cold subsurface aquifer community provides metabolic insights for novel microbes adapted to high CO concentrations.</title>
        <authorList>
            <person name="Probst A.J."/>
            <person name="Castelle C.J."/>
            <person name="Singh A."/>
            <person name="Brown C.T."/>
            <person name="Anantharaman K."/>
            <person name="Sharon I."/>
            <person name="Hug L.A."/>
            <person name="Burstein D."/>
            <person name="Emerson J.B."/>
            <person name="Thomas B.C."/>
            <person name="Banfield J.F."/>
        </authorList>
    </citation>
    <scope>NUCLEOTIDE SEQUENCE [LARGE SCALE GENOMIC DNA]</scope>
    <source>
        <strain evidence="9">CG1_02_38_46</strain>
    </source>
</reference>
<comment type="function">
    <text evidence="5 6">Cell division protein that is involved in the assembly of the Z ring. May serve as a membrane anchor for the Z ring.</text>
</comment>
<evidence type="ECO:0000256" key="1">
    <source>
        <dbReference type="ARBA" id="ARBA00022475"/>
    </source>
</evidence>
<comment type="similarity">
    <text evidence="5 6">Belongs to the FtsA/MreB family.</text>
</comment>
<dbReference type="Pfam" id="PF14450">
    <property type="entry name" value="FtsA"/>
    <property type="match status" value="1"/>
</dbReference>
<evidence type="ECO:0000313" key="9">
    <source>
        <dbReference type="EMBL" id="OIN96849.1"/>
    </source>
</evidence>
<dbReference type="Gene3D" id="3.30.420.40">
    <property type="match status" value="2"/>
</dbReference>
<comment type="subcellular location">
    <subcellularLocation>
        <location evidence="5">Cell membrane</location>
        <topology evidence="5">Peripheral membrane protein</topology>
        <orientation evidence="5">Cytoplasmic side</orientation>
    </subcellularLocation>
    <text evidence="5">Localizes to the Z ring in an FtsZ-dependent manner. Targeted to the membrane through a conserved C-terminal amphipathic helix.</text>
</comment>
<comment type="subunit">
    <text evidence="5">Self-interacts. Interacts with FtsZ.</text>
</comment>
<keyword evidence="3 5" id="KW-0472">Membrane</keyword>
<keyword evidence="2 5" id="KW-0132">Cell division</keyword>
<dbReference type="EMBL" id="MNUO01000075">
    <property type="protein sequence ID" value="OIN96849.1"/>
    <property type="molecule type" value="Genomic_DNA"/>
</dbReference>
<dbReference type="Pfam" id="PF02491">
    <property type="entry name" value="SHS2_FTSA"/>
    <property type="match status" value="1"/>
</dbReference>
<evidence type="ECO:0000256" key="7">
    <source>
        <dbReference type="SAM" id="Coils"/>
    </source>
</evidence>
<dbReference type="NCBIfam" id="TIGR01174">
    <property type="entry name" value="ftsA"/>
    <property type="match status" value="1"/>
</dbReference>
<dbReference type="InterPro" id="IPR003494">
    <property type="entry name" value="SHS2_FtsA"/>
</dbReference>
<dbReference type="GO" id="GO:0009898">
    <property type="term" value="C:cytoplasmic side of plasma membrane"/>
    <property type="evidence" value="ECO:0007669"/>
    <property type="project" value="UniProtKB-UniRule"/>
</dbReference>
<keyword evidence="1 5" id="KW-1003">Cell membrane</keyword>
<dbReference type="HAMAP" id="MF_02033">
    <property type="entry name" value="FtsA"/>
    <property type="match status" value="1"/>
</dbReference>
<dbReference type="PANTHER" id="PTHR32432:SF4">
    <property type="entry name" value="CELL DIVISION PROTEIN FTSA"/>
    <property type="match status" value="1"/>
</dbReference>
<evidence type="ECO:0000313" key="10">
    <source>
        <dbReference type="Proteomes" id="UP000182278"/>
    </source>
</evidence>
<comment type="caution">
    <text evidence="9">The sequence shown here is derived from an EMBL/GenBank/DDBJ whole genome shotgun (WGS) entry which is preliminary data.</text>
</comment>
<dbReference type="CDD" id="cd24048">
    <property type="entry name" value="ASKHA_NBD_FtsA"/>
    <property type="match status" value="1"/>
</dbReference>
<dbReference type="SUPFAM" id="SSF53067">
    <property type="entry name" value="Actin-like ATPase domain"/>
    <property type="match status" value="2"/>
</dbReference>
<dbReference type="PIRSF" id="PIRSF003101">
    <property type="entry name" value="FtsA"/>
    <property type="match status" value="1"/>
</dbReference>
<organism evidence="9 10">
    <name type="scientific">Candidatus Desantisbacteria bacterium CG1_02_38_46</name>
    <dbReference type="NCBI Taxonomy" id="1817893"/>
    <lineage>
        <taxon>Bacteria</taxon>
        <taxon>Candidatus Desantisiibacteriota</taxon>
    </lineage>
</organism>
<feature type="coiled-coil region" evidence="7">
    <location>
        <begin position="49"/>
        <end position="76"/>
    </location>
</feature>
<dbReference type="InterPro" id="IPR043129">
    <property type="entry name" value="ATPase_NBD"/>
</dbReference>
<keyword evidence="7" id="KW-0175">Coiled coil</keyword>
<dbReference type="AlphaFoldDB" id="A0A1J4SBL3"/>
<feature type="domain" description="SHS2" evidence="8">
    <location>
        <begin position="7"/>
        <end position="197"/>
    </location>
</feature>
<dbReference type="InterPro" id="IPR020823">
    <property type="entry name" value="Cell_div_FtsA"/>
</dbReference>
<evidence type="ECO:0000259" key="8">
    <source>
        <dbReference type="SMART" id="SM00842"/>
    </source>
</evidence>
<sequence length="406" mass="43631">MTKEEILTGLDIGTTRTCAVVSRVDKEGSIEILGFGSSPTSGGLRKGVIINLENTVRAIEEAVEKAEEMADVKVKESIANVGGIYLKGINSSGSRKITRGNKEIAKGDVKSVMDASCALTIPLDQEIIFISPQEYIVDGHDGIKEPPVGILGENIDVKVHLLMGAITSMQNIVKSINLAGLRVKNIIPGIFGSRLAVLDEEEVENGVVLIDIGGGTTDIAIFVKGALIHTHILGLGGEQITGDIAIGLRSSQEVAERIKKEYGCAYSLVPQEGEFEVPGLGGRASNFFSVMMLNEIIQARIEEIFELVKAEVKKTGYEDLLSAGAVLSGGVANTRGISELAGEILKLPIKIGLPKNIKTGEILGELNNPEWAVATGLLRYSDIKGFSFFAKSTFSERLKRWFKNFF</sequence>
<dbReference type="SMART" id="SM00842">
    <property type="entry name" value="FtsA"/>
    <property type="match status" value="1"/>
</dbReference>
<evidence type="ECO:0000256" key="5">
    <source>
        <dbReference type="HAMAP-Rule" id="MF_02033"/>
    </source>
</evidence>
<evidence type="ECO:0000256" key="2">
    <source>
        <dbReference type="ARBA" id="ARBA00022618"/>
    </source>
</evidence>
<gene>
    <name evidence="5" type="primary">ftsA</name>
    <name evidence="9" type="ORF">AUJ66_05115</name>
</gene>
<evidence type="ECO:0000256" key="6">
    <source>
        <dbReference type="PIRNR" id="PIRNR003101"/>
    </source>
</evidence>
<proteinExistence type="inferred from homology"/>
<dbReference type="GO" id="GO:0032153">
    <property type="term" value="C:cell division site"/>
    <property type="evidence" value="ECO:0007669"/>
    <property type="project" value="UniProtKB-UniRule"/>
</dbReference>
<dbReference type="Proteomes" id="UP000182278">
    <property type="component" value="Unassembled WGS sequence"/>
</dbReference>
<evidence type="ECO:0000256" key="4">
    <source>
        <dbReference type="ARBA" id="ARBA00023306"/>
    </source>
</evidence>
<dbReference type="InterPro" id="IPR050696">
    <property type="entry name" value="FtsA/MreB"/>
</dbReference>
<accession>A0A1J4SBL3</accession>